<dbReference type="STRING" id="33903.AQJ43_26415"/>
<dbReference type="GeneID" id="41541582"/>
<organism evidence="2 3">
    <name type="scientific">Streptomyces avermitilis</name>
    <dbReference type="NCBI Taxonomy" id="33903"/>
    <lineage>
        <taxon>Bacteria</taxon>
        <taxon>Bacillati</taxon>
        <taxon>Actinomycetota</taxon>
        <taxon>Actinomycetes</taxon>
        <taxon>Kitasatosporales</taxon>
        <taxon>Streptomycetaceae</taxon>
        <taxon>Streptomyces</taxon>
    </lineage>
</organism>
<dbReference type="Proteomes" id="UP000302139">
    <property type="component" value="Unassembled WGS sequence"/>
</dbReference>
<dbReference type="AlphaFoldDB" id="A0A4D4MSW0"/>
<dbReference type="RefSeq" id="WP_010985928.1">
    <property type="nucleotide sequence ID" value="NZ_BAABTN010000002.1"/>
</dbReference>
<evidence type="ECO:0000313" key="3">
    <source>
        <dbReference type="Proteomes" id="UP000299211"/>
    </source>
</evidence>
<proteinExistence type="predicted"/>
<reference evidence="1 4" key="2">
    <citation type="submission" date="2019-04" db="EMBL/GenBank/DDBJ databases">
        <title>Draft genome sequences of Streptomyces avermitilis NBRC 14893.</title>
        <authorList>
            <person name="Komaki H."/>
            <person name="Tamura T."/>
            <person name="Hosoyama A."/>
        </authorList>
    </citation>
    <scope>NUCLEOTIDE SEQUENCE [LARGE SCALE GENOMIC DNA]</scope>
    <source>
        <strain evidence="1 4">NBRC 14893</strain>
    </source>
</reference>
<sequence length="209" mass="22649">MLTETTGRTAQDLAVELAVLRDADWAALWAGPPQSGIALERWCGRYGWEPLTSDRQLVVRTGNGGELTFDSGGIWGSPVTSVSLSACWHVKASAPAENGTVLTAAAERWPTYLEAATGALGAPVWAGPWDAPDFPEPEDHAGVWEGRESRLKHRSPYQLAFWGPLGEAPVEALFVLNQSVSFPTWTPDMPGGSTIRMAVHRPVGFRSRR</sequence>
<evidence type="ECO:0000313" key="4">
    <source>
        <dbReference type="Proteomes" id="UP000302139"/>
    </source>
</evidence>
<reference evidence="2 3" key="1">
    <citation type="submission" date="2019-04" db="EMBL/GenBank/DDBJ databases">
        <title>Draft genome sequences of Streptomyces avermitilis ATCC 31267.</title>
        <authorList>
            <person name="Komaki H."/>
            <person name="Tamura T."/>
            <person name="Hosoyama A."/>
        </authorList>
    </citation>
    <scope>NUCLEOTIDE SEQUENCE [LARGE SCALE GENOMIC DNA]</scope>
    <source>
        <strain evidence="2 3">ATCC 31267</strain>
    </source>
</reference>
<evidence type="ECO:0000313" key="2">
    <source>
        <dbReference type="EMBL" id="GDY75260.1"/>
    </source>
</evidence>
<dbReference type="Proteomes" id="UP000299211">
    <property type="component" value="Unassembled WGS sequence"/>
</dbReference>
<dbReference type="EMBL" id="BJHY01000001">
    <property type="protein sequence ID" value="GDY75260.1"/>
    <property type="molecule type" value="Genomic_DNA"/>
</dbReference>
<evidence type="ECO:0000313" key="1">
    <source>
        <dbReference type="EMBL" id="GDY64563.1"/>
    </source>
</evidence>
<name>A0A4D4MSW0_STRAX</name>
<accession>A0A4D4MSW0</accession>
<comment type="caution">
    <text evidence="2">The sequence shown here is derived from an EMBL/GenBank/DDBJ whole genome shotgun (WGS) entry which is preliminary data.</text>
</comment>
<protein>
    <submittedName>
        <fullName evidence="2">Uncharacterized protein</fullName>
    </submittedName>
</protein>
<gene>
    <name evidence="1" type="ORF">SAV14893_039560</name>
    <name evidence="2" type="ORF">SAV31267_047450</name>
</gene>
<dbReference type="EMBL" id="BJHX01000001">
    <property type="protein sequence ID" value="GDY64563.1"/>
    <property type="molecule type" value="Genomic_DNA"/>
</dbReference>